<keyword evidence="1" id="KW-0812">Transmembrane</keyword>
<evidence type="ECO:0008006" key="4">
    <source>
        <dbReference type="Google" id="ProtNLM"/>
    </source>
</evidence>
<keyword evidence="3" id="KW-1185">Reference proteome</keyword>
<gene>
    <name evidence="2" type="ORF">CCH79_00016768</name>
</gene>
<evidence type="ECO:0000256" key="1">
    <source>
        <dbReference type="SAM" id="Phobius"/>
    </source>
</evidence>
<name>A0A315V5D0_GAMAF</name>
<dbReference type="AlphaFoldDB" id="A0A315V5D0"/>
<dbReference type="EMBL" id="NHOQ01002872">
    <property type="protein sequence ID" value="PWA14105.1"/>
    <property type="molecule type" value="Genomic_DNA"/>
</dbReference>
<protein>
    <recommendedName>
        <fullName evidence="4">Amino acid transporter transmembrane domain-containing protein</fullName>
    </recommendedName>
</protein>
<reference evidence="2 3" key="1">
    <citation type="journal article" date="2018" name="G3 (Bethesda)">
        <title>A High-Quality Reference Genome for the Invasive Mosquitofish Gambusia affinis Using a Chicago Library.</title>
        <authorList>
            <person name="Hoffberg S.L."/>
            <person name="Troendle N.J."/>
            <person name="Glenn T.C."/>
            <person name="Mahmud O."/>
            <person name="Louha S."/>
            <person name="Chalopin D."/>
            <person name="Bennetzen J.L."/>
            <person name="Mauricio R."/>
        </authorList>
    </citation>
    <scope>NUCLEOTIDE SEQUENCE [LARGE SCALE GENOMIC DNA]</scope>
    <source>
        <strain evidence="2">NE01/NJP1002.9</strain>
        <tissue evidence="2">Muscle</tissue>
    </source>
</reference>
<evidence type="ECO:0000313" key="3">
    <source>
        <dbReference type="Proteomes" id="UP000250572"/>
    </source>
</evidence>
<sequence length="111" mass="12234">MQRGPRGEWTLNLSRTIWCLSPKWRGSWGPVPSALLLGGRARTRVETILGLTGATMGSLICFICPALIYRKIQKSGFISQTSIFHMFTLFPANGTSNDFLSGEADFLSPLI</sequence>
<evidence type="ECO:0000313" key="2">
    <source>
        <dbReference type="EMBL" id="PWA14105.1"/>
    </source>
</evidence>
<comment type="caution">
    <text evidence="2">The sequence shown here is derived from an EMBL/GenBank/DDBJ whole genome shotgun (WGS) entry which is preliminary data.</text>
</comment>
<proteinExistence type="predicted"/>
<keyword evidence="1" id="KW-0472">Membrane</keyword>
<organism evidence="2 3">
    <name type="scientific">Gambusia affinis</name>
    <name type="common">Western mosquitofish</name>
    <name type="synonym">Heterandria affinis</name>
    <dbReference type="NCBI Taxonomy" id="33528"/>
    <lineage>
        <taxon>Eukaryota</taxon>
        <taxon>Metazoa</taxon>
        <taxon>Chordata</taxon>
        <taxon>Craniata</taxon>
        <taxon>Vertebrata</taxon>
        <taxon>Euteleostomi</taxon>
        <taxon>Actinopterygii</taxon>
        <taxon>Neopterygii</taxon>
        <taxon>Teleostei</taxon>
        <taxon>Neoteleostei</taxon>
        <taxon>Acanthomorphata</taxon>
        <taxon>Ovalentaria</taxon>
        <taxon>Atherinomorphae</taxon>
        <taxon>Cyprinodontiformes</taxon>
        <taxon>Poeciliidae</taxon>
        <taxon>Poeciliinae</taxon>
        <taxon>Gambusia</taxon>
    </lineage>
</organism>
<accession>A0A315V5D0</accession>
<feature type="transmembrane region" description="Helical" evidence="1">
    <location>
        <begin position="48"/>
        <end position="69"/>
    </location>
</feature>
<dbReference type="Proteomes" id="UP000250572">
    <property type="component" value="Unassembled WGS sequence"/>
</dbReference>
<keyword evidence="1" id="KW-1133">Transmembrane helix</keyword>